<feature type="region of interest" description="Disordered" evidence="1">
    <location>
        <begin position="1"/>
        <end position="64"/>
    </location>
</feature>
<sequence length="64" mass="6931">MEEETDKFKENGEENRNGVSLVEYNRGEGEGEEEEAGEKKRVEGGGGNIDGNDGDGTDFGRSYG</sequence>
<accession>A0A9J5YJU8</accession>
<reference evidence="2 3" key="1">
    <citation type="submission" date="2020-09" db="EMBL/GenBank/DDBJ databases">
        <title>De no assembly of potato wild relative species, Solanum commersonii.</title>
        <authorList>
            <person name="Cho K."/>
        </authorList>
    </citation>
    <scope>NUCLEOTIDE SEQUENCE [LARGE SCALE GENOMIC DNA]</scope>
    <source>
        <strain evidence="2">LZ3.2</strain>
        <tissue evidence="2">Leaf</tissue>
    </source>
</reference>
<protein>
    <submittedName>
        <fullName evidence="2">Uncharacterized protein</fullName>
    </submittedName>
</protein>
<organism evidence="2 3">
    <name type="scientific">Solanum commersonii</name>
    <name type="common">Commerson's wild potato</name>
    <name type="synonym">Commerson's nightshade</name>
    <dbReference type="NCBI Taxonomy" id="4109"/>
    <lineage>
        <taxon>Eukaryota</taxon>
        <taxon>Viridiplantae</taxon>
        <taxon>Streptophyta</taxon>
        <taxon>Embryophyta</taxon>
        <taxon>Tracheophyta</taxon>
        <taxon>Spermatophyta</taxon>
        <taxon>Magnoliopsida</taxon>
        <taxon>eudicotyledons</taxon>
        <taxon>Gunneridae</taxon>
        <taxon>Pentapetalae</taxon>
        <taxon>asterids</taxon>
        <taxon>lamiids</taxon>
        <taxon>Solanales</taxon>
        <taxon>Solanaceae</taxon>
        <taxon>Solanoideae</taxon>
        <taxon>Solaneae</taxon>
        <taxon>Solanum</taxon>
    </lineage>
</organism>
<evidence type="ECO:0000313" key="2">
    <source>
        <dbReference type="EMBL" id="KAG5601027.1"/>
    </source>
</evidence>
<comment type="caution">
    <text evidence="2">The sequence shown here is derived from an EMBL/GenBank/DDBJ whole genome shotgun (WGS) entry which is preliminary data.</text>
</comment>
<evidence type="ECO:0000256" key="1">
    <source>
        <dbReference type="SAM" id="MobiDB-lite"/>
    </source>
</evidence>
<gene>
    <name evidence="2" type="ORF">H5410_032397</name>
</gene>
<dbReference type="AlphaFoldDB" id="A0A9J5YJU8"/>
<feature type="compositionally biased region" description="Basic and acidic residues" evidence="1">
    <location>
        <begin position="1"/>
        <end position="16"/>
    </location>
</feature>
<name>A0A9J5YJU8_SOLCO</name>
<dbReference type="EMBL" id="JACXVP010000006">
    <property type="protein sequence ID" value="KAG5601027.1"/>
    <property type="molecule type" value="Genomic_DNA"/>
</dbReference>
<keyword evidence="3" id="KW-1185">Reference proteome</keyword>
<dbReference type="Proteomes" id="UP000824120">
    <property type="component" value="Chromosome 6"/>
</dbReference>
<proteinExistence type="predicted"/>
<evidence type="ECO:0000313" key="3">
    <source>
        <dbReference type="Proteomes" id="UP000824120"/>
    </source>
</evidence>